<gene>
    <name evidence="1" type="ORF">GPUH_LOCUS966</name>
</gene>
<organism evidence="3">
    <name type="scientific">Gongylonema pulchrum</name>
    <dbReference type="NCBI Taxonomy" id="637853"/>
    <lineage>
        <taxon>Eukaryota</taxon>
        <taxon>Metazoa</taxon>
        <taxon>Ecdysozoa</taxon>
        <taxon>Nematoda</taxon>
        <taxon>Chromadorea</taxon>
        <taxon>Rhabditida</taxon>
        <taxon>Spirurina</taxon>
        <taxon>Spiruromorpha</taxon>
        <taxon>Spiruroidea</taxon>
        <taxon>Gongylonematidae</taxon>
        <taxon>Gongylonema</taxon>
    </lineage>
</organism>
<proteinExistence type="predicted"/>
<keyword evidence="2" id="KW-1185">Reference proteome</keyword>
<name>A0A183CWX5_9BILA</name>
<accession>A0A183CWX5</accession>
<reference evidence="1 2" key="2">
    <citation type="submission" date="2018-11" db="EMBL/GenBank/DDBJ databases">
        <authorList>
            <consortium name="Pathogen Informatics"/>
        </authorList>
    </citation>
    <scope>NUCLEOTIDE SEQUENCE [LARGE SCALE GENOMIC DNA]</scope>
</reference>
<sequence>MIASYVDSAIQHHYNRCSSPECQKYASKPELMSLPVRSGSDASDDEWIRCVDDVTLEESFTSDCGRKRTEAELTTAVLIAQHSKSAHTAIMPDKHMQNIHSGTNGVTVYAEEIAEDGTEKVENPVDFSAVFEPTTTNFRTGEMKEKEEQHPCLEKTVCTRNDGFVSRRAYSLEDLDNVPGIVTHSPKKLQIFKSKIINVPGDRHFVEISNLPDSKHNAVFYETDCKQVTEGCELKECYETWLDKGSAHSGQFEPVHSSRLPGYYGFAFDARDLNSPAKTQLESVGSNTALSVIGKYKFETEQIKEPPCSTVALWDDCCEYAQRISEVARIWLRNPTDSSEVQEIMASQVLTTCLNDEDREKPAGIPDSERSSVSGMHYSYSRILIV</sequence>
<dbReference type="AlphaFoldDB" id="A0A183CWX5"/>
<dbReference type="EMBL" id="UYRT01001036">
    <property type="protein sequence ID" value="VDK29123.1"/>
    <property type="molecule type" value="Genomic_DNA"/>
</dbReference>
<reference evidence="3" key="1">
    <citation type="submission" date="2016-06" db="UniProtKB">
        <authorList>
            <consortium name="WormBaseParasite"/>
        </authorList>
    </citation>
    <scope>IDENTIFICATION</scope>
</reference>
<evidence type="ECO:0000313" key="2">
    <source>
        <dbReference type="Proteomes" id="UP000271098"/>
    </source>
</evidence>
<protein>
    <submittedName>
        <fullName evidence="3">Pecanex-like protein</fullName>
    </submittedName>
</protein>
<dbReference type="Proteomes" id="UP000271098">
    <property type="component" value="Unassembled WGS sequence"/>
</dbReference>
<dbReference type="OrthoDB" id="5871250at2759"/>
<evidence type="ECO:0000313" key="1">
    <source>
        <dbReference type="EMBL" id="VDK29123.1"/>
    </source>
</evidence>
<dbReference type="WBParaSite" id="GPUH_0000096601-mRNA-1">
    <property type="protein sequence ID" value="GPUH_0000096601-mRNA-1"/>
    <property type="gene ID" value="GPUH_0000096601"/>
</dbReference>
<evidence type="ECO:0000313" key="3">
    <source>
        <dbReference type="WBParaSite" id="GPUH_0000096601-mRNA-1"/>
    </source>
</evidence>